<dbReference type="AlphaFoldDB" id="A0A0F9A542"/>
<dbReference type="Gene3D" id="1.10.10.10">
    <property type="entry name" value="Winged helix-like DNA-binding domain superfamily/Winged helix DNA-binding domain"/>
    <property type="match status" value="1"/>
</dbReference>
<keyword evidence="3" id="KW-0804">Transcription</keyword>
<keyword evidence="2" id="KW-0238">DNA-binding</keyword>
<dbReference type="InterPro" id="IPR008920">
    <property type="entry name" value="TF_FadR/GntR_C"/>
</dbReference>
<dbReference type="InterPro" id="IPR036390">
    <property type="entry name" value="WH_DNA-bd_sf"/>
</dbReference>
<dbReference type="PANTHER" id="PTHR43537">
    <property type="entry name" value="TRANSCRIPTIONAL REGULATOR, GNTR FAMILY"/>
    <property type="match status" value="1"/>
</dbReference>
<dbReference type="SUPFAM" id="SSF48008">
    <property type="entry name" value="GntR ligand-binding domain-like"/>
    <property type="match status" value="1"/>
</dbReference>
<accession>A0A0F9A542</accession>
<keyword evidence="1" id="KW-0805">Transcription regulation</keyword>
<evidence type="ECO:0000313" key="6">
    <source>
        <dbReference type="EMBL" id="KKK67281.1"/>
    </source>
</evidence>
<evidence type="ECO:0000256" key="1">
    <source>
        <dbReference type="ARBA" id="ARBA00023015"/>
    </source>
</evidence>
<dbReference type="SUPFAM" id="SSF46785">
    <property type="entry name" value="Winged helix' DNA-binding domain"/>
    <property type="match status" value="1"/>
</dbReference>
<feature type="domain" description="GntR C-terminal" evidence="5">
    <location>
        <begin position="42"/>
        <end position="186"/>
    </location>
</feature>
<evidence type="ECO:0000256" key="4">
    <source>
        <dbReference type="SAM" id="MobiDB-lite"/>
    </source>
</evidence>
<dbReference type="Pfam" id="PF07729">
    <property type="entry name" value="FCD"/>
    <property type="match status" value="1"/>
</dbReference>
<dbReference type="InterPro" id="IPR011711">
    <property type="entry name" value="GntR_C"/>
</dbReference>
<sequence>DLGVSLTPVRGAFNRLISEGLLEHYPGLGVLVPTPSRREIAEIYEFREAVECAAAAKVCECPDPAVLDAMAAAIDLEESMLNEHGPAMVAEMQRRNGEGSECGLLERWRRIDEEFHLAYIRAARNRRMLETVEDLRVRGQMVYERLVETPIESWKHTIEEHRQILDAFRRADAEEARRLIAEYIRLACRELLDAHERQYMERPYGLHSGLHRPEGNGPAGRPSAATERL</sequence>
<proteinExistence type="predicted"/>
<comment type="caution">
    <text evidence="6">The sequence shown here is derived from an EMBL/GenBank/DDBJ whole genome shotgun (WGS) entry which is preliminary data.</text>
</comment>
<organism evidence="6">
    <name type="scientific">marine sediment metagenome</name>
    <dbReference type="NCBI Taxonomy" id="412755"/>
    <lineage>
        <taxon>unclassified sequences</taxon>
        <taxon>metagenomes</taxon>
        <taxon>ecological metagenomes</taxon>
    </lineage>
</organism>
<protein>
    <recommendedName>
        <fullName evidence="5">GntR C-terminal domain-containing protein</fullName>
    </recommendedName>
</protein>
<dbReference type="EMBL" id="LAZR01059690">
    <property type="protein sequence ID" value="KKK67281.1"/>
    <property type="molecule type" value="Genomic_DNA"/>
</dbReference>
<evidence type="ECO:0000256" key="2">
    <source>
        <dbReference type="ARBA" id="ARBA00023125"/>
    </source>
</evidence>
<dbReference type="Gene3D" id="1.20.120.530">
    <property type="entry name" value="GntR ligand-binding domain-like"/>
    <property type="match status" value="1"/>
</dbReference>
<feature type="non-terminal residue" evidence="6">
    <location>
        <position position="1"/>
    </location>
</feature>
<dbReference type="SMART" id="SM00895">
    <property type="entry name" value="FCD"/>
    <property type="match status" value="1"/>
</dbReference>
<dbReference type="GO" id="GO:0003677">
    <property type="term" value="F:DNA binding"/>
    <property type="evidence" value="ECO:0007669"/>
    <property type="project" value="UniProtKB-KW"/>
</dbReference>
<feature type="region of interest" description="Disordered" evidence="4">
    <location>
        <begin position="205"/>
        <end position="229"/>
    </location>
</feature>
<reference evidence="6" key="1">
    <citation type="journal article" date="2015" name="Nature">
        <title>Complex archaea that bridge the gap between prokaryotes and eukaryotes.</title>
        <authorList>
            <person name="Spang A."/>
            <person name="Saw J.H."/>
            <person name="Jorgensen S.L."/>
            <person name="Zaremba-Niedzwiedzka K."/>
            <person name="Martijn J."/>
            <person name="Lind A.E."/>
            <person name="van Eijk R."/>
            <person name="Schleper C."/>
            <person name="Guy L."/>
            <person name="Ettema T.J."/>
        </authorList>
    </citation>
    <scope>NUCLEOTIDE SEQUENCE</scope>
</reference>
<dbReference type="InterPro" id="IPR036388">
    <property type="entry name" value="WH-like_DNA-bd_sf"/>
</dbReference>
<evidence type="ECO:0000256" key="3">
    <source>
        <dbReference type="ARBA" id="ARBA00023163"/>
    </source>
</evidence>
<name>A0A0F9A542_9ZZZZ</name>
<evidence type="ECO:0000259" key="5">
    <source>
        <dbReference type="SMART" id="SM00895"/>
    </source>
</evidence>
<gene>
    <name evidence="6" type="ORF">LCGC14_2955640</name>
</gene>
<dbReference type="PANTHER" id="PTHR43537:SF24">
    <property type="entry name" value="GLUCONATE OPERON TRANSCRIPTIONAL REPRESSOR"/>
    <property type="match status" value="1"/>
</dbReference>